<dbReference type="InterPro" id="IPR052339">
    <property type="entry name" value="Fe-S_Maturation_MIP18"/>
</dbReference>
<dbReference type="PANTHER" id="PTHR42831">
    <property type="entry name" value="FE-S PROTEIN MATURATION AUXILIARY FACTOR YITW"/>
    <property type="match status" value="1"/>
</dbReference>
<accession>A0A6V8I504</accession>
<dbReference type="NCBIfam" id="TIGR02945">
    <property type="entry name" value="SUF_assoc"/>
    <property type="match status" value="1"/>
</dbReference>
<evidence type="ECO:0000256" key="1">
    <source>
        <dbReference type="SAM" id="MobiDB-lite"/>
    </source>
</evidence>
<reference evidence="3 4" key="1">
    <citation type="journal article" date="2020" name="Cell Rep.">
        <title>Local necrotic cells trigger systemic immune activation via gut microbiome dysbiosis in Drosophila.</title>
        <authorList>
            <person name="Kosakamoto H."/>
            <person name="Yamauchi T."/>
            <person name="Akuzawa-Tokita Y."/>
            <person name="Nishimura K."/>
            <person name="Soga T."/>
            <person name="Murakami T."/>
            <person name="Mori H."/>
            <person name="Yamamoto K."/>
            <person name="Miyazaki R."/>
            <person name="Koto A."/>
            <person name="Miura M."/>
            <person name="Obata F."/>
        </authorList>
    </citation>
    <scope>NUCLEOTIDE SEQUENCE [LARGE SCALE GENOMIC DNA]</scope>
    <source>
        <strain evidence="3 4">Ai</strain>
    </source>
</reference>
<dbReference type="Pfam" id="PF01883">
    <property type="entry name" value="FeS_assembly_P"/>
    <property type="match status" value="1"/>
</dbReference>
<dbReference type="AlphaFoldDB" id="A0A6V8I504"/>
<dbReference type="PANTHER" id="PTHR42831:SF1">
    <property type="entry name" value="FE-S PROTEIN MATURATION AUXILIARY FACTOR YITW"/>
    <property type="match status" value="1"/>
</dbReference>
<feature type="region of interest" description="Disordered" evidence="1">
    <location>
        <begin position="1"/>
        <end position="51"/>
    </location>
</feature>
<feature type="compositionally biased region" description="Low complexity" evidence="1">
    <location>
        <begin position="76"/>
        <end position="89"/>
    </location>
</feature>
<proteinExistence type="predicted"/>
<keyword evidence="4" id="KW-1185">Reference proteome</keyword>
<sequence>MSTSEKVHAPELQEQDTVPQHPATDILNADALQPRAETARVESWTPDSADAGLASASASASASAGATVEGAAAAVPDAGGTSTGAAADSAGGGATGPASEDAVIEAIATVHDPEIPVNIYELGLIYAIDLYDDGRVKIEMTLTAPNCPSAQELPVQVKEAVEKVSGVASAQVEVVWDPPWDMSRMSDEARLALNMF</sequence>
<dbReference type="InterPro" id="IPR014291">
    <property type="entry name" value="SUF_FeS_clus_asmbl-assoc"/>
</dbReference>
<organism evidence="3 4">
    <name type="scientific">Acetobacter persici</name>
    <dbReference type="NCBI Taxonomy" id="1076596"/>
    <lineage>
        <taxon>Bacteria</taxon>
        <taxon>Pseudomonadati</taxon>
        <taxon>Pseudomonadota</taxon>
        <taxon>Alphaproteobacteria</taxon>
        <taxon>Acetobacterales</taxon>
        <taxon>Acetobacteraceae</taxon>
        <taxon>Acetobacter</taxon>
    </lineage>
</organism>
<feature type="compositionally biased region" description="Basic and acidic residues" evidence="1">
    <location>
        <begin position="1"/>
        <end position="11"/>
    </location>
</feature>
<gene>
    <name evidence="3" type="ORF">DmAi_07180</name>
</gene>
<dbReference type="RefSeq" id="WP_308464650.1">
    <property type="nucleotide sequence ID" value="NZ_BLJP01000002.1"/>
</dbReference>
<comment type="caution">
    <text evidence="3">The sequence shown here is derived from an EMBL/GenBank/DDBJ whole genome shotgun (WGS) entry which is preliminary data.</text>
</comment>
<dbReference type="EMBL" id="BLJP01000002">
    <property type="protein sequence ID" value="GFE92659.1"/>
    <property type="molecule type" value="Genomic_DNA"/>
</dbReference>
<dbReference type="InterPro" id="IPR034904">
    <property type="entry name" value="FSCA_dom_sf"/>
</dbReference>
<dbReference type="SUPFAM" id="SSF117916">
    <property type="entry name" value="Fe-S cluster assembly (FSCA) domain-like"/>
    <property type="match status" value="1"/>
</dbReference>
<evidence type="ECO:0000313" key="3">
    <source>
        <dbReference type="EMBL" id="GFE92659.1"/>
    </source>
</evidence>
<evidence type="ECO:0000313" key="4">
    <source>
        <dbReference type="Proteomes" id="UP000548726"/>
    </source>
</evidence>
<evidence type="ECO:0000259" key="2">
    <source>
        <dbReference type="Pfam" id="PF01883"/>
    </source>
</evidence>
<dbReference type="Gene3D" id="3.30.300.130">
    <property type="entry name" value="Fe-S cluster assembly (FSCA)"/>
    <property type="match status" value="1"/>
</dbReference>
<protein>
    <recommendedName>
        <fullName evidence="2">MIP18 family-like domain-containing protein</fullName>
    </recommendedName>
</protein>
<name>A0A6V8I504_9PROT</name>
<feature type="region of interest" description="Disordered" evidence="1">
    <location>
        <begin position="76"/>
        <end position="98"/>
    </location>
</feature>
<dbReference type="InterPro" id="IPR002744">
    <property type="entry name" value="MIP18-like"/>
</dbReference>
<dbReference type="Proteomes" id="UP000548726">
    <property type="component" value="Unassembled WGS sequence"/>
</dbReference>
<feature type="domain" description="MIP18 family-like" evidence="2">
    <location>
        <begin position="100"/>
        <end position="174"/>
    </location>
</feature>